<accession>A0A2T3ITS3</accession>
<dbReference type="EMBL" id="PYMH01000013">
    <property type="protein sequence ID" value="PSU31742.1"/>
    <property type="molecule type" value="Genomic_DNA"/>
</dbReference>
<sequence length="266" mass="29993">MQLIKKVSAMSLMISLLTASFFSNAGVDSVRSSQTQQPTVFTQGHPDDPGIDTGSIYEQNVSLSGSINEVHEKLISNSNNILSNKNNISYTSSDLNTLSRTHNDHAARINSLETAPVPNPQCIYDSKNTIKSGYASPEVIFNGKTIKKDTMLSNVLWETIDGKSFRRGKLISSNYIHLYEICYSDVIIPEPITECYYETANNDQKKYGLTATNQGNTVYFEKKEFKISNSTDWNLHEGEYYKFGTNRYNNNGHVRMYDICKAIDFK</sequence>
<dbReference type="AlphaFoldDB" id="A0A2T3ITS3"/>
<feature type="chain" id="PRO_5015672166" evidence="1">
    <location>
        <begin position="26"/>
        <end position="266"/>
    </location>
</feature>
<proteinExistence type="predicted"/>
<gene>
    <name evidence="2" type="ORF">C9I99_21390</name>
</gene>
<evidence type="ECO:0000313" key="2">
    <source>
        <dbReference type="EMBL" id="PSU31742.1"/>
    </source>
</evidence>
<keyword evidence="1" id="KW-0732">Signal</keyword>
<feature type="signal peptide" evidence="1">
    <location>
        <begin position="1"/>
        <end position="25"/>
    </location>
</feature>
<dbReference type="RefSeq" id="WP_107350873.1">
    <property type="nucleotide sequence ID" value="NZ_PYMH01000013.1"/>
</dbReference>
<evidence type="ECO:0000256" key="1">
    <source>
        <dbReference type="SAM" id="SignalP"/>
    </source>
</evidence>
<dbReference type="Proteomes" id="UP000241222">
    <property type="component" value="Unassembled WGS sequence"/>
</dbReference>
<protein>
    <submittedName>
        <fullName evidence="2">Uncharacterized protein</fullName>
    </submittedName>
</protein>
<evidence type="ECO:0000313" key="3">
    <source>
        <dbReference type="Proteomes" id="UP000241222"/>
    </source>
</evidence>
<comment type="caution">
    <text evidence="2">The sequence shown here is derived from an EMBL/GenBank/DDBJ whole genome shotgun (WGS) entry which is preliminary data.</text>
</comment>
<organism evidence="2 3">
    <name type="scientific">Photobacterium lutimaris</name>
    <dbReference type="NCBI Taxonomy" id="388278"/>
    <lineage>
        <taxon>Bacteria</taxon>
        <taxon>Pseudomonadati</taxon>
        <taxon>Pseudomonadota</taxon>
        <taxon>Gammaproteobacteria</taxon>
        <taxon>Vibrionales</taxon>
        <taxon>Vibrionaceae</taxon>
        <taxon>Photobacterium</taxon>
    </lineage>
</organism>
<reference evidence="2 3" key="1">
    <citation type="submission" date="2018-03" db="EMBL/GenBank/DDBJ databases">
        <title>Whole genome sequencing of Histamine producing bacteria.</title>
        <authorList>
            <person name="Butler K."/>
        </authorList>
    </citation>
    <scope>NUCLEOTIDE SEQUENCE [LARGE SCALE GENOMIC DNA]</scope>
    <source>
        <strain evidence="2 3">JCM 13586</strain>
    </source>
</reference>
<name>A0A2T3ITS3_9GAMM</name>
<keyword evidence="3" id="KW-1185">Reference proteome</keyword>